<evidence type="ECO:0000259" key="3">
    <source>
        <dbReference type="Pfam" id="PF21530"/>
    </source>
</evidence>
<dbReference type="Pfam" id="PF21530">
    <property type="entry name" value="Pif1_2B_dom"/>
    <property type="match status" value="1"/>
</dbReference>
<dbReference type="CDD" id="cd18809">
    <property type="entry name" value="SF1_C_RecD"/>
    <property type="match status" value="1"/>
</dbReference>
<dbReference type="EC" id="5.6.2.3" evidence="1"/>
<feature type="domain" description="DNA helicase Pif1-like DEAD-box helicase" evidence="2">
    <location>
        <begin position="1"/>
        <end position="76"/>
    </location>
</feature>
<dbReference type="GO" id="GO:0006281">
    <property type="term" value="P:DNA repair"/>
    <property type="evidence" value="ECO:0007669"/>
    <property type="project" value="UniProtKB-KW"/>
</dbReference>
<dbReference type="GO" id="GO:0005524">
    <property type="term" value="F:ATP binding"/>
    <property type="evidence" value="ECO:0007669"/>
    <property type="project" value="UniProtKB-KW"/>
</dbReference>
<dbReference type="InterPro" id="IPR010285">
    <property type="entry name" value="DNA_helicase_pif1-like_DEAD"/>
</dbReference>
<evidence type="ECO:0000313" key="5">
    <source>
        <dbReference type="Proteomes" id="UP001177140"/>
    </source>
</evidence>
<dbReference type="FunFam" id="3.40.50.300:FF:002884">
    <property type="entry name" value="ATP-dependent DNA helicase"/>
    <property type="match status" value="1"/>
</dbReference>
<dbReference type="PANTHER" id="PTHR10492:SF57">
    <property type="entry name" value="ATP-DEPENDENT DNA HELICASE"/>
    <property type="match status" value="1"/>
</dbReference>
<dbReference type="Gene3D" id="3.40.50.300">
    <property type="entry name" value="P-loop containing nucleotide triphosphate hydrolases"/>
    <property type="match status" value="1"/>
</dbReference>
<dbReference type="GO" id="GO:0000723">
    <property type="term" value="P:telomere maintenance"/>
    <property type="evidence" value="ECO:0007669"/>
    <property type="project" value="InterPro"/>
</dbReference>
<proteinExistence type="inferred from homology"/>
<dbReference type="InterPro" id="IPR027417">
    <property type="entry name" value="P-loop_NTPase"/>
</dbReference>
<name>A0AA41RUU3_PAPNU</name>
<dbReference type="SUPFAM" id="SSF52540">
    <property type="entry name" value="P-loop containing nucleoside triphosphate hydrolases"/>
    <property type="match status" value="1"/>
</dbReference>
<reference evidence="4" key="1">
    <citation type="submission" date="2022-03" db="EMBL/GenBank/DDBJ databases">
        <title>A functionally conserved STORR gene fusion in Papaver species that diverged 16.8 million years ago.</title>
        <authorList>
            <person name="Catania T."/>
        </authorList>
    </citation>
    <scope>NUCLEOTIDE SEQUENCE</scope>
    <source>
        <strain evidence="4">S-191538</strain>
    </source>
</reference>
<keyword evidence="1" id="KW-0067">ATP-binding</keyword>
<evidence type="ECO:0000313" key="4">
    <source>
        <dbReference type="EMBL" id="MCL7023951.1"/>
    </source>
</evidence>
<dbReference type="AlphaFoldDB" id="A0AA41RUU3"/>
<comment type="caution">
    <text evidence="4">The sequence shown here is derived from an EMBL/GenBank/DDBJ whole genome shotgun (WGS) entry which is preliminary data.</text>
</comment>
<dbReference type="EMBL" id="JAJJMA010028545">
    <property type="protein sequence ID" value="MCL7023951.1"/>
    <property type="molecule type" value="Genomic_DNA"/>
</dbReference>
<accession>A0AA41RUU3</accession>
<sequence length="352" mass="39663">MGGDFRQILPVIRGGSREDIVRASISKSYLWKHVRLFQLTENMRLANENTSPAEKKTISEFSKWILDLGNGKLPAKAIRGEDDEATWIQIPEDLLMTCEDDQDPIEAIADAIYPDLIDNYNNKKYLRERCILSPKNEEVDKINDIMVAKIPRKERVYYSSDSISPLSMDFANAEMTYNQEYLNSQKLSGVPNHILRLKVGLPVMLTRNLNPSAGLCNGTRLIVTLLKKRSIQATVVTGTGAGRKVSIPRIVIQPTESHLPFILRRVQLPIKVCFAMTINKSQGQSIDNVGIYLPKPTFTHGQLYVAVSRTTSRKGLKILLEKTKDAVPEDYTQNIVYKEIFSNLKPVSAVTN</sequence>
<gene>
    <name evidence="4" type="ORF">MKW94_011639</name>
</gene>
<keyword evidence="1" id="KW-0233">DNA recombination</keyword>
<protein>
    <recommendedName>
        <fullName evidence="1">ATP-dependent DNA helicase</fullName>
        <ecNumber evidence="1">5.6.2.3</ecNumber>
    </recommendedName>
</protein>
<dbReference type="Proteomes" id="UP001177140">
    <property type="component" value="Unassembled WGS sequence"/>
</dbReference>
<dbReference type="GO" id="GO:0016787">
    <property type="term" value="F:hydrolase activity"/>
    <property type="evidence" value="ECO:0007669"/>
    <property type="project" value="UniProtKB-KW"/>
</dbReference>
<dbReference type="GO" id="GO:0043139">
    <property type="term" value="F:5'-3' DNA helicase activity"/>
    <property type="evidence" value="ECO:0007669"/>
    <property type="project" value="UniProtKB-EC"/>
</dbReference>
<keyword evidence="5" id="KW-1185">Reference proteome</keyword>
<comment type="cofactor">
    <cofactor evidence="1">
        <name>Mg(2+)</name>
        <dbReference type="ChEBI" id="CHEBI:18420"/>
    </cofactor>
</comment>
<evidence type="ECO:0000256" key="1">
    <source>
        <dbReference type="RuleBase" id="RU363044"/>
    </source>
</evidence>
<keyword evidence="1" id="KW-0378">Hydrolase</keyword>
<dbReference type="GO" id="GO:0006310">
    <property type="term" value="P:DNA recombination"/>
    <property type="evidence" value="ECO:0007669"/>
    <property type="project" value="UniProtKB-KW"/>
</dbReference>
<keyword evidence="1" id="KW-0227">DNA damage</keyword>
<organism evidence="4 5">
    <name type="scientific">Papaver nudicaule</name>
    <name type="common">Iceland poppy</name>
    <dbReference type="NCBI Taxonomy" id="74823"/>
    <lineage>
        <taxon>Eukaryota</taxon>
        <taxon>Viridiplantae</taxon>
        <taxon>Streptophyta</taxon>
        <taxon>Embryophyta</taxon>
        <taxon>Tracheophyta</taxon>
        <taxon>Spermatophyta</taxon>
        <taxon>Magnoliopsida</taxon>
        <taxon>Ranunculales</taxon>
        <taxon>Papaveraceae</taxon>
        <taxon>Papaveroideae</taxon>
        <taxon>Papaver</taxon>
    </lineage>
</organism>
<dbReference type="PANTHER" id="PTHR10492">
    <property type="match status" value="1"/>
</dbReference>
<feature type="domain" description="DNA helicase Pif1-like 2B" evidence="3">
    <location>
        <begin position="180"/>
        <end position="226"/>
    </location>
</feature>
<comment type="catalytic activity">
    <reaction evidence="1">
        <text>ATP + H2O = ADP + phosphate + H(+)</text>
        <dbReference type="Rhea" id="RHEA:13065"/>
        <dbReference type="ChEBI" id="CHEBI:15377"/>
        <dbReference type="ChEBI" id="CHEBI:15378"/>
        <dbReference type="ChEBI" id="CHEBI:30616"/>
        <dbReference type="ChEBI" id="CHEBI:43474"/>
        <dbReference type="ChEBI" id="CHEBI:456216"/>
        <dbReference type="EC" id="5.6.2.3"/>
    </reaction>
</comment>
<keyword evidence="1" id="KW-0347">Helicase</keyword>
<evidence type="ECO:0000259" key="2">
    <source>
        <dbReference type="Pfam" id="PF05970"/>
    </source>
</evidence>
<dbReference type="Pfam" id="PF05970">
    <property type="entry name" value="PIF1"/>
    <property type="match status" value="1"/>
</dbReference>
<dbReference type="InterPro" id="IPR049163">
    <property type="entry name" value="Pif1-like_2B_dom"/>
</dbReference>
<keyword evidence="1" id="KW-0234">DNA repair</keyword>
<comment type="similarity">
    <text evidence="1">Belongs to the helicase family.</text>
</comment>
<keyword evidence="1" id="KW-0547">Nucleotide-binding</keyword>